<evidence type="ECO:0000256" key="3">
    <source>
        <dbReference type="ARBA" id="ARBA00022729"/>
    </source>
</evidence>
<dbReference type="EMBL" id="QPJK01000007">
    <property type="protein sequence ID" value="RCW68809.1"/>
    <property type="molecule type" value="Genomic_DNA"/>
</dbReference>
<dbReference type="OrthoDB" id="9777941at2"/>
<comment type="caution">
    <text evidence="6">The sequence shown here is derived from an EMBL/GenBank/DDBJ whole genome shotgun (WGS) entry which is preliminary data.</text>
</comment>
<evidence type="ECO:0000256" key="1">
    <source>
        <dbReference type="ARBA" id="ARBA00010333"/>
    </source>
</evidence>
<dbReference type="PANTHER" id="PTHR30085">
    <property type="entry name" value="AMINO ACID ABC TRANSPORTER PERMEASE"/>
    <property type="match status" value="1"/>
</dbReference>
<name>A0A368XMN0_9BURK</name>
<dbReference type="SMART" id="SM00062">
    <property type="entry name" value="PBPb"/>
    <property type="match status" value="1"/>
</dbReference>
<dbReference type="Gene3D" id="3.40.190.10">
    <property type="entry name" value="Periplasmic binding protein-like II"/>
    <property type="match status" value="2"/>
</dbReference>
<dbReference type="InterPro" id="IPR051455">
    <property type="entry name" value="Bact_solute-bind_prot3"/>
</dbReference>
<keyword evidence="2" id="KW-0813">Transport</keyword>
<dbReference type="InterPro" id="IPR001638">
    <property type="entry name" value="Solute-binding_3/MltF_N"/>
</dbReference>
<organism evidence="6 7">
    <name type="scientific">Pseudorhodoferax soli</name>
    <dbReference type="NCBI Taxonomy" id="545864"/>
    <lineage>
        <taxon>Bacteria</taxon>
        <taxon>Pseudomonadati</taxon>
        <taxon>Pseudomonadota</taxon>
        <taxon>Betaproteobacteria</taxon>
        <taxon>Burkholderiales</taxon>
        <taxon>Comamonadaceae</taxon>
    </lineage>
</organism>
<evidence type="ECO:0000256" key="2">
    <source>
        <dbReference type="ARBA" id="ARBA00022448"/>
    </source>
</evidence>
<protein>
    <submittedName>
        <fullName evidence="6">Amino acid ABC transporter substrate-binding protein (PAAT family)</fullName>
    </submittedName>
</protein>
<evidence type="ECO:0000256" key="4">
    <source>
        <dbReference type="SAM" id="SignalP"/>
    </source>
</evidence>
<comment type="similarity">
    <text evidence="1">Belongs to the bacterial solute-binding protein 3 family.</text>
</comment>
<gene>
    <name evidence="6" type="ORF">DES41_107331</name>
</gene>
<dbReference type="Pfam" id="PF00497">
    <property type="entry name" value="SBP_bac_3"/>
    <property type="match status" value="1"/>
</dbReference>
<dbReference type="PANTHER" id="PTHR30085:SF7">
    <property type="entry name" value="AMINO-ACID ABC TRANSPORTER-BINDING PROTEIN YHDW-RELATED"/>
    <property type="match status" value="1"/>
</dbReference>
<keyword evidence="3 4" id="KW-0732">Signal</keyword>
<proteinExistence type="inferred from homology"/>
<accession>A0A368XMN0</accession>
<feature type="chain" id="PRO_5016587189" evidence="4">
    <location>
        <begin position="28"/>
        <end position="345"/>
    </location>
</feature>
<evidence type="ECO:0000313" key="7">
    <source>
        <dbReference type="Proteomes" id="UP000252884"/>
    </source>
</evidence>
<sequence>MRIRTPLALAAGTALLALGLASAPAHAGKTLDAVKARGTVKCGVTNGVAGFSAPDTQGNWSGLDVDTCRAIAAAVLGDPKKAEFVPLNSQQRFAALQAGEVDILTRNTTWNMTRDASLGLHFTTVNYYDGQGFLVPKKIKVTSAKQLKGATICTQAGTTNEKNVAEWSKAQGVPVKTVVFESFEASFKAFFSGRCQAFTTDTSALAGLRNKEAPNPDDYLILPELISKEPLAPAVKRGDDEWFAIVKWVPNALIEAEELGITQANIDQLRAGSKDPAQQRLLGTGDDLGKLLGLDKDWSYHAIKAVGNHGEMFERNVGPKSALQLPRGVNNLWNKGGLLYAMPVR</sequence>
<dbReference type="CDD" id="cd13692">
    <property type="entry name" value="PBP2_BztA"/>
    <property type="match status" value="1"/>
</dbReference>
<dbReference type="AlphaFoldDB" id="A0A368XMN0"/>
<evidence type="ECO:0000259" key="5">
    <source>
        <dbReference type="SMART" id="SM00062"/>
    </source>
</evidence>
<reference evidence="6 7" key="1">
    <citation type="submission" date="2018-07" db="EMBL/GenBank/DDBJ databases">
        <title>Genomic Encyclopedia of Type Strains, Phase IV (KMG-IV): sequencing the most valuable type-strain genomes for metagenomic binning, comparative biology and taxonomic classification.</title>
        <authorList>
            <person name="Goeker M."/>
        </authorList>
    </citation>
    <scope>NUCLEOTIDE SEQUENCE [LARGE SCALE GENOMIC DNA]</scope>
    <source>
        <strain evidence="6 7">DSM 21634</strain>
    </source>
</reference>
<evidence type="ECO:0000313" key="6">
    <source>
        <dbReference type="EMBL" id="RCW68809.1"/>
    </source>
</evidence>
<dbReference type="RefSeq" id="WP_114470326.1">
    <property type="nucleotide sequence ID" value="NZ_QPJK01000007.1"/>
</dbReference>
<dbReference type="SUPFAM" id="SSF53850">
    <property type="entry name" value="Periplasmic binding protein-like II"/>
    <property type="match status" value="1"/>
</dbReference>
<dbReference type="Proteomes" id="UP000252884">
    <property type="component" value="Unassembled WGS sequence"/>
</dbReference>
<dbReference type="GO" id="GO:0006865">
    <property type="term" value="P:amino acid transport"/>
    <property type="evidence" value="ECO:0007669"/>
    <property type="project" value="TreeGrafter"/>
</dbReference>
<keyword evidence="7" id="KW-1185">Reference proteome</keyword>
<feature type="domain" description="Solute-binding protein family 3/N-terminal" evidence="5">
    <location>
        <begin position="39"/>
        <end position="269"/>
    </location>
</feature>
<feature type="signal peptide" evidence="4">
    <location>
        <begin position="1"/>
        <end position="27"/>
    </location>
</feature>